<organism evidence="2 3">
    <name type="scientific">Pseudomonas viridiflava</name>
    <name type="common">Phytomonas viridiflava</name>
    <dbReference type="NCBI Taxonomy" id="33069"/>
    <lineage>
        <taxon>Bacteria</taxon>
        <taxon>Pseudomonadati</taxon>
        <taxon>Pseudomonadota</taxon>
        <taxon>Gammaproteobacteria</taxon>
        <taxon>Pseudomonadales</taxon>
        <taxon>Pseudomonadaceae</taxon>
        <taxon>Pseudomonas</taxon>
    </lineage>
</organism>
<dbReference type="Pfam" id="PF13417">
    <property type="entry name" value="GST_N_3"/>
    <property type="match status" value="1"/>
</dbReference>
<dbReference type="InterPro" id="IPR011767">
    <property type="entry name" value="GLR_AS"/>
</dbReference>
<gene>
    <name evidence="2" type="ORF">ALP40_01122</name>
</gene>
<reference evidence="2 3" key="1">
    <citation type="submission" date="2018-08" db="EMBL/GenBank/DDBJ databases">
        <title>Recombination of ecologically and evolutionarily significant loci maintains genetic cohesion in the Pseudomonas syringae species complex.</title>
        <authorList>
            <person name="Dillon M."/>
            <person name="Thakur S."/>
            <person name="Almeida R.N.D."/>
            <person name="Weir B.S."/>
            <person name="Guttman D.S."/>
        </authorList>
    </citation>
    <scope>NUCLEOTIDE SEQUENCE [LARGE SCALE GENOMIC DNA]</scope>
    <source>
        <strain evidence="2 3">ICMP 19473</strain>
    </source>
</reference>
<dbReference type="EMBL" id="RBTP01000048">
    <property type="protein sequence ID" value="RMT79984.1"/>
    <property type="molecule type" value="Genomic_DNA"/>
</dbReference>
<evidence type="ECO:0000259" key="1">
    <source>
        <dbReference type="Pfam" id="PF13417"/>
    </source>
</evidence>
<evidence type="ECO:0000313" key="2">
    <source>
        <dbReference type="EMBL" id="RMT79984.1"/>
    </source>
</evidence>
<dbReference type="PROSITE" id="PS51354">
    <property type="entry name" value="GLUTAREDOXIN_2"/>
    <property type="match status" value="1"/>
</dbReference>
<protein>
    <submittedName>
        <fullName evidence="2">Glutaredoxin</fullName>
    </submittedName>
</protein>
<feature type="domain" description="GST N-terminal" evidence="1">
    <location>
        <begin position="47"/>
        <end position="123"/>
    </location>
</feature>
<dbReference type="InterPro" id="IPR004045">
    <property type="entry name" value="Glutathione_S-Trfase_N"/>
</dbReference>
<dbReference type="Gene3D" id="3.40.30.10">
    <property type="entry name" value="Glutaredoxin"/>
    <property type="match status" value="1"/>
</dbReference>
<accession>A0A3M5P644</accession>
<dbReference type="Proteomes" id="UP000273854">
    <property type="component" value="Unassembled WGS sequence"/>
</dbReference>
<dbReference type="InterPro" id="IPR036249">
    <property type="entry name" value="Thioredoxin-like_sf"/>
</dbReference>
<proteinExistence type="predicted"/>
<dbReference type="PROSITE" id="PS00195">
    <property type="entry name" value="GLUTAREDOXIN_1"/>
    <property type="match status" value="1"/>
</dbReference>
<evidence type="ECO:0000313" key="3">
    <source>
        <dbReference type="Proteomes" id="UP000273854"/>
    </source>
</evidence>
<name>A0A3M5P644_PSEVI</name>
<comment type="caution">
    <text evidence="2">The sequence shown here is derived from an EMBL/GenBank/DDBJ whole genome shotgun (WGS) entry which is preliminary data.</text>
</comment>
<sequence length="125" mass="14088">MIVFMKALRVGLGQVVIGVDYLTRPGKKKRDPAAQAAVDQAARDLTLYQFHACPFCVKTRRTLHRLNVPVALRDAKNNEADRQALLSGGGKIKVPCLRIQEDDKTVWMYESKVIIDYLDKRFGSV</sequence>
<dbReference type="SUPFAM" id="SSF52833">
    <property type="entry name" value="Thioredoxin-like"/>
    <property type="match status" value="1"/>
</dbReference>
<dbReference type="AlphaFoldDB" id="A0A3M5P644"/>